<evidence type="ECO:0000313" key="5">
    <source>
        <dbReference type="Proteomes" id="UP000197032"/>
    </source>
</evidence>
<dbReference type="SUPFAM" id="SSF144020">
    <property type="entry name" value="FdhE-like"/>
    <property type="match status" value="1"/>
</dbReference>
<accession>A0A1Z5HP45</accession>
<keyword evidence="1" id="KW-0963">Cytoplasm</keyword>
<feature type="domain" description="FdhE C-terminal" evidence="3">
    <location>
        <begin position="195"/>
        <end position="266"/>
    </location>
</feature>
<dbReference type="Pfam" id="PF24860">
    <property type="entry name" value="FdhE_C"/>
    <property type="match status" value="1"/>
</dbReference>
<reference evidence="5" key="1">
    <citation type="journal article" date="2017" name="Appl. Environ. Microbiol.">
        <title>Genomic analysis of Calderihabitans maritimus KKC1, a thermophilic hydrogenogenic carboxydotrophic bacterium isolated from marine sediment.</title>
        <authorList>
            <person name="Omae K."/>
            <person name="Yoneda Y."/>
            <person name="Fukuyama Y."/>
            <person name="Yoshida T."/>
            <person name="Sako Y."/>
        </authorList>
    </citation>
    <scope>NUCLEOTIDE SEQUENCE [LARGE SCALE GENOMIC DNA]</scope>
    <source>
        <strain evidence="5">KKC1</strain>
    </source>
</reference>
<dbReference type="Pfam" id="PF24859">
    <property type="entry name" value="FdhE_central"/>
    <property type="match status" value="1"/>
</dbReference>
<protein>
    <submittedName>
        <fullName evidence="4">Putative formate dehydrogenase formation protein</fullName>
    </submittedName>
</protein>
<dbReference type="InterPro" id="IPR024064">
    <property type="entry name" value="FdhE-like_sf"/>
</dbReference>
<dbReference type="GO" id="GO:0005829">
    <property type="term" value="C:cytosol"/>
    <property type="evidence" value="ECO:0007669"/>
    <property type="project" value="TreeGrafter"/>
</dbReference>
<feature type="domain" description="FdhE central" evidence="2">
    <location>
        <begin position="159"/>
        <end position="194"/>
    </location>
</feature>
<sequence length="269" mass="31162">MPTEEARQVMSRMINFYDELLQLDLEEEALKISKPGEDALQQWLSGTPLIKCHLPTINTSFFLQLMDKVKDLIVSYQPERQEELSKIIDALRDDVQMQQSLAAGLFNLDQQSIYSIAAQWGVAVEQLELLLNHTLKLFLQRYAQRVAPFLDLKYWDSGICPVCGNVAHLARLEKETGKRFLYCSLCDTEWPFKRVACPRCLNENQKDLQYFTVDGQEKYRVYTCAKCKGYIKTVDERKMGGKTVDMFREDLQTIHLDLLARQEGYNVIS</sequence>
<dbReference type="GO" id="GO:0051604">
    <property type="term" value="P:protein maturation"/>
    <property type="evidence" value="ECO:0007669"/>
    <property type="project" value="TreeGrafter"/>
</dbReference>
<dbReference type="InterPro" id="IPR006452">
    <property type="entry name" value="Formate_DH_accessory"/>
</dbReference>
<proteinExistence type="predicted"/>
<dbReference type="InterPro" id="IPR056796">
    <property type="entry name" value="FdhE_C"/>
</dbReference>
<dbReference type="RefSeq" id="WP_192868018.1">
    <property type="nucleotide sequence ID" value="NZ_BDGJ01000005.1"/>
</dbReference>
<dbReference type="PANTHER" id="PTHR37689">
    <property type="entry name" value="PROTEIN FDHE"/>
    <property type="match status" value="1"/>
</dbReference>
<dbReference type="GO" id="GO:0008199">
    <property type="term" value="F:ferric iron binding"/>
    <property type="evidence" value="ECO:0007669"/>
    <property type="project" value="TreeGrafter"/>
</dbReference>
<dbReference type="PANTHER" id="PTHR37689:SF1">
    <property type="entry name" value="PROTEIN FDHE"/>
    <property type="match status" value="1"/>
</dbReference>
<keyword evidence="5" id="KW-1185">Reference proteome</keyword>
<name>A0A1Z5HP45_9FIRM</name>
<dbReference type="InterPro" id="IPR056797">
    <property type="entry name" value="FdhE_central"/>
</dbReference>
<evidence type="ECO:0000256" key="1">
    <source>
        <dbReference type="ARBA" id="ARBA00022490"/>
    </source>
</evidence>
<dbReference type="EMBL" id="BDGJ01000005">
    <property type="protein sequence ID" value="GAW91091.1"/>
    <property type="molecule type" value="Genomic_DNA"/>
</dbReference>
<dbReference type="AlphaFoldDB" id="A0A1Z5HP45"/>
<dbReference type="CDD" id="cd16341">
    <property type="entry name" value="FdhE"/>
    <property type="match status" value="1"/>
</dbReference>
<evidence type="ECO:0000259" key="2">
    <source>
        <dbReference type="Pfam" id="PF24859"/>
    </source>
</evidence>
<gene>
    <name evidence="4" type="ORF">KKC1_02530</name>
</gene>
<comment type="caution">
    <text evidence="4">The sequence shown here is derived from an EMBL/GenBank/DDBJ whole genome shotgun (WGS) entry which is preliminary data.</text>
</comment>
<evidence type="ECO:0000313" key="4">
    <source>
        <dbReference type="EMBL" id="GAW91091.1"/>
    </source>
</evidence>
<evidence type="ECO:0000259" key="3">
    <source>
        <dbReference type="Pfam" id="PF24860"/>
    </source>
</evidence>
<dbReference type="Proteomes" id="UP000197032">
    <property type="component" value="Unassembled WGS sequence"/>
</dbReference>
<organism evidence="4 5">
    <name type="scientific">Calderihabitans maritimus</name>
    <dbReference type="NCBI Taxonomy" id="1246530"/>
    <lineage>
        <taxon>Bacteria</taxon>
        <taxon>Bacillati</taxon>
        <taxon>Bacillota</taxon>
        <taxon>Clostridia</taxon>
        <taxon>Neomoorellales</taxon>
        <taxon>Calderihabitantaceae</taxon>
        <taxon>Calderihabitans</taxon>
    </lineage>
</organism>
<dbReference type="Gene3D" id="3.90.1670.10">
    <property type="entry name" value="FdhE-like domain"/>
    <property type="match status" value="1"/>
</dbReference>